<dbReference type="PRINTS" id="PR00032">
    <property type="entry name" value="HTHARAC"/>
</dbReference>
<accession>A0A9D1F3G5</accession>
<comment type="caution">
    <text evidence="5">The sequence shown here is derived from an EMBL/GenBank/DDBJ whole genome shotgun (WGS) entry which is preliminary data.</text>
</comment>
<dbReference type="PANTHER" id="PTHR43280:SF34">
    <property type="entry name" value="ARAC-FAMILY TRANSCRIPTIONAL REGULATOR"/>
    <property type="match status" value="1"/>
</dbReference>
<evidence type="ECO:0000256" key="1">
    <source>
        <dbReference type="ARBA" id="ARBA00023015"/>
    </source>
</evidence>
<evidence type="ECO:0000313" key="5">
    <source>
        <dbReference type="EMBL" id="HIS46819.1"/>
    </source>
</evidence>
<reference evidence="5" key="1">
    <citation type="submission" date="2020-10" db="EMBL/GenBank/DDBJ databases">
        <authorList>
            <person name="Gilroy R."/>
        </authorList>
    </citation>
    <scope>NUCLEOTIDE SEQUENCE</scope>
    <source>
        <strain evidence="5">CHK178-757</strain>
    </source>
</reference>
<dbReference type="GO" id="GO:0043565">
    <property type="term" value="F:sequence-specific DNA binding"/>
    <property type="evidence" value="ECO:0007669"/>
    <property type="project" value="InterPro"/>
</dbReference>
<dbReference type="EMBL" id="DVIT01000016">
    <property type="protein sequence ID" value="HIS46819.1"/>
    <property type="molecule type" value="Genomic_DNA"/>
</dbReference>
<sequence>MKTDYEYMALSLANLSGLPVRLYKNGKLCKLYHHTIFKPDPAAQEEKEIFKNKASVSYYMTDTLLFYGLFRDTKTEACLLVGPVPAVRFSRNAVNRILRSMGEPLSRCQELMDYLHALPSYPLNNFMQILCTINYFINGEKINVSDLLLGQPAKDLSREILKDQALLETFSAPLLPPSGEYIIHNTLELERQLLASVEHGRTKEILALYNAPPSGKPGIMAGDALRQEQNLLICTITLVTRAAIRGGLDPETAFALSDIYIQKSEMQTDYVEVSRLLAQAVLDFTRRVSELDHGVKNSALVRRVRDYVLNHISETISTQQLAQALKQNRTYLCRTFKEDAHMTINAYVTQIKMDEACRLLENTKKTLAEISEYLGFSSQSYFQNVFRRHTGMTPATYRSHKDGSVRHFPML</sequence>
<name>A0A9D1F3G5_9FIRM</name>
<dbReference type="Proteomes" id="UP000823927">
    <property type="component" value="Unassembled WGS sequence"/>
</dbReference>
<dbReference type="InterPro" id="IPR020449">
    <property type="entry name" value="Tscrpt_reg_AraC-type_HTH"/>
</dbReference>
<protein>
    <submittedName>
        <fullName evidence="5">Helix-turn-helix domain-containing protein</fullName>
    </submittedName>
</protein>
<dbReference type="InterPro" id="IPR018060">
    <property type="entry name" value="HTH_AraC"/>
</dbReference>
<dbReference type="SUPFAM" id="SSF46689">
    <property type="entry name" value="Homeodomain-like"/>
    <property type="match status" value="2"/>
</dbReference>
<proteinExistence type="predicted"/>
<evidence type="ECO:0000259" key="4">
    <source>
        <dbReference type="PROSITE" id="PS01124"/>
    </source>
</evidence>
<evidence type="ECO:0000256" key="2">
    <source>
        <dbReference type="ARBA" id="ARBA00023125"/>
    </source>
</evidence>
<evidence type="ECO:0000256" key="3">
    <source>
        <dbReference type="ARBA" id="ARBA00023163"/>
    </source>
</evidence>
<dbReference type="GO" id="GO:0003700">
    <property type="term" value="F:DNA-binding transcription factor activity"/>
    <property type="evidence" value="ECO:0007669"/>
    <property type="project" value="InterPro"/>
</dbReference>
<keyword evidence="1" id="KW-0805">Transcription regulation</keyword>
<evidence type="ECO:0000313" key="6">
    <source>
        <dbReference type="Proteomes" id="UP000823927"/>
    </source>
</evidence>
<dbReference type="AlphaFoldDB" id="A0A9D1F3G5"/>
<dbReference type="InterPro" id="IPR009057">
    <property type="entry name" value="Homeodomain-like_sf"/>
</dbReference>
<reference evidence="5" key="2">
    <citation type="journal article" date="2021" name="PeerJ">
        <title>Extensive microbial diversity within the chicken gut microbiome revealed by metagenomics and culture.</title>
        <authorList>
            <person name="Gilroy R."/>
            <person name="Ravi A."/>
            <person name="Getino M."/>
            <person name="Pursley I."/>
            <person name="Horton D.L."/>
            <person name="Alikhan N.F."/>
            <person name="Baker D."/>
            <person name="Gharbi K."/>
            <person name="Hall N."/>
            <person name="Watson M."/>
            <person name="Adriaenssens E.M."/>
            <person name="Foster-Nyarko E."/>
            <person name="Jarju S."/>
            <person name="Secka A."/>
            <person name="Antonio M."/>
            <person name="Oren A."/>
            <person name="Chaudhuri R.R."/>
            <person name="La Ragione R."/>
            <person name="Hildebrand F."/>
            <person name="Pallen M.J."/>
        </authorList>
    </citation>
    <scope>NUCLEOTIDE SEQUENCE</scope>
    <source>
        <strain evidence="5">CHK178-757</strain>
    </source>
</reference>
<keyword evidence="2" id="KW-0238">DNA-binding</keyword>
<dbReference type="InterPro" id="IPR018062">
    <property type="entry name" value="HTH_AraC-typ_CS"/>
</dbReference>
<dbReference type="PROSITE" id="PS00041">
    <property type="entry name" value="HTH_ARAC_FAMILY_1"/>
    <property type="match status" value="1"/>
</dbReference>
<keyword evidence="3" id="KW-0804">Transcription</keyword>
<dbReference type="Gene3D" id="1.10.10.60">
    <property type="entry name" value="Homeodomain-like"/>
    <property type="match status" value="1"/>
</dbReference>
<gene>
    <name evidence="5" type="ORF">IAB46_04500</name>
</gene>
<feature type="domain" description="HTH araC/xylS-type" evidence="4">
    <location>
        <begin position="302"/>
        <end position="400"/>
    </location>
</feature>
<dbReference type="SMART" id="SM00342">
    <property type="entry name" value="HTH_ARAC"/>
    <property type="match status" value="1"/>
</dbReference>
<organism evidence="5 6">
    <name type="scientific">Candidatus Scybalocola faecigallinarum</name>
    <dbReference type="NCBI Taxonomy" id="2840941"/>
    <lineage>
        <taxon>Bacteria</taxon>
        <taxon>Bacillati</taxon>
        <taxon>Bacillota</taxon>
        <taxon>Clostridia</taxon>
        <taxon>Lachnospirales</taxon>
        <taxon>Lachnospiraceae</taxon>
        <taxon>Lachnospiraceae incertae sedis</taxon>
        <taxon>Candidatus Scybalocola (ex Gilroy et al. 2021)</taxon>
    </lineage>
</organism>
<dbReference type="PROSITE" id="PS01124">
    <property type="entry name" value="HTH_ARAC_FAMILY_2"/>
    <property type="match status" value="1"/>
</dbReference>
<dbReference type="Pfam" id="PF12833">
    <property type="entry name" value="HTH_18"/>
    <property type="match status" value="1"/>
</dbReference>
<dbReference type="PANTHER" id="PTHR43280">
    <property type="entry name" value="ARAC-FAMILY TRANSCRIPTIONAL REGULATOR"/>
    <property type="match status" value="1"/>
</dbReference>